<sequence>MAFFSKQPAEPIPDVETKVWACTSDGCSCWMRADYSLQKEPQCPICKSAMNEEVRMLPELKS</sequence>
<dbReference type="EMBL" id="CP015378">
    <property type="protein sequence ID" value="ANC76504.1"/>
    <property type="molecule type" value="Genomic_DNA"/>
</dbReference>
<protein>
    <submittedName>
        <fullName evidence="1">Cold-shock protein</fullName>
    </submittedName>
</protein>
<dbReference type="OrthoDB" id="1955171at2"/>
<name>A0A160IKF7_9BACL</name>
<gene>
    <name evidence="1" type="ORF">ABE65_006700</name>
</gene>
<evidence type="ECO:0000313" key="2">
    <source>
        <dbReference type="Proteomes" id="UP000076623"/>
    </source>
</evidence>
<keyword evidence="2" id="KW-1185">Reference proteome</keyword>
<evidence type="ECO:0000313" key="1">
    <source>
        <dbReference type="EMBL" id="ANC76504.1"/>
    </source>
</evidence>
<dbReference type="RefSeq" id="WP_066392730.1">
    <property type="nucleotide sequence ID" value="NZ_CP015378.1"/>
</dbReference>
<dbReference type="InterPro" id="IPR025916">
    <property type="entry name" value="YdjO"/>
</dbReference>
<dbReference type="Proteomes" id="UP000076623">
    <property type="component" value="Chromosome"/>
</dbReference>
<proteinExistence type="predicted"/>
<organism evidence="1 2">
    <name type="scientific">Fictibacillus phosphorivorans</name>
    <dbReference type="NCBI Taxonomy" id="1221500"/>
    <lineage>
        <taxon>Bacteria</taxon>
        <taxon>Bacillati</taxon>
        <taxon>Bacillota</taxon>
        <taxon>Bacilli</taxon>
        <taxon>Bacillales</taxon>
        <taxon>Fictibacillaceae</taxon>
        <taxon>Fictibacillus</taxon>
    </lineage>
</organism>
<dbReference type="AlphaFoldDB" id="A0A160IKF7"/>
<reference evidence="1 2" key="1">
    <citation type="submission" date="2016-04" db="EMBL/GenBank/DDBJ databases">
        <title>Complete genome sequence of Fictibacillus phosphorivorans G25-29, a strain toxic to nematodes.</title>
        <authorList>
            <person name="Zheng Z."/>
        </authorList>
    </citation>
    <scope>NUCLEOTIDE SEQUENCE [LARGE SCALE GENOMIC DNA]</scope>
    <source>
        <strain evidence="1 2">G25-29</strain>
    </source>
</reference>
<accession>A0A160IKF7</accession>
<dbReference type="KEGG" id="fpn:ABE65_006700"/>
<dbReference type="Pfam" id="PF14169">
    <property type="entry name" value="YdjO"/>
    <property type="match status" value="1"/>
</dbReference>
<dbReference type="STRING" id="1221500.ABE65_006700"/>